<evidence type="ECO:0000313" key="2">
    <source>
        <dbReference type="Proteomes" id="UP000693689"/>
    </source>
</evidence>
<reference evidence="1 2" key="1">
    <citation type="submission" date="2020-07" db="EMBL/GenBank/DDBJ databases">
        <title>Highly diverse flavobacterial phages as mortality factor during North Sea spring blooms.</title>
        <authorList>
            <person name="Bartlau N."/>
            <person name="Wichels A."/>
            <person name="Krohne G."/>
            <person name="Adriaenssens E.M."/>
            <person name="Heins A."/>
            <person name="Fuchs B.M."/>
            <person name="Amann R."/>
            <person name="Moraru C."/>
        </authorList>
    </citation>
    <scope>NUCLEOTIDE SEQUENCE [LARGE SCALE GENOMIC DNA]</scope>
</reference>
<organism evidence="1 2">
    <name type="scientific">Cellulophaga phage Nekkels_1</name>
    <dbReference type="NCBI Taxonomy" id="2745692"/>
    <lineage>
        <taxon>Viruses</taxon>
        <taxon>Duplodnaviria</taxon>
        <taxon>Heunggongvirae</taxon>
        <taxon>Uroviricota</taxon>
        <taxon>Caudoviricetes</taxon>
        <taxon>Assiduviridae</taxon>
        <taxon>Nekkelsvirus</taxon>
        <taxon>Nekkelsvirus Nekkels</taxon>
    </lineage>
</organism>
<evidence type="ECO:0000313" key="1">
    <source>
        <dbReference type="EMBL" id="QQO97077.1"/>
    </source>
</evidence>
<proteinExistence type="predicted"/>
<gene>
    <name evidence="1" type="ORF">Nekkels1_72</name>
</gene>
<name>A0A8E4XXV2_9CAUD</name>
<protein>
    <submittedName>
        <fullName evidence="1">Uncharacterized protein</fullName>
    </submittedName>
</protein>
<accession>A0A8E4XXV2</accession>
<dbReference type="EMBL" id="MT732443">
    <property type="protein sequence ID" value="QQO97077.1"/>
    <property type="molecule type" value="Genomic_DNA"/>
</dbReference>
<dbReference type="Proteomes" id="UP000693689">
    <property type="component" value="Segment"/>
</dbReference>
<keyword evidence="2" id="KW-1185">Reference proteome</keyword>
<sequence length="107" mass="12761">MKITFEQVLSRQEWIHRELLSSLDGDTISEAQEKGVYEVKLLINGKELEPKFFNDLMNRLELYIKEEAREMIEEKLFKVEQKGIRLEEIVKLATEKIRDEFNIDSEN</sequence>